<keyword evidence="2 6" id="KW-0812">Transmembrane</keyword>
<feature type="transmembrane region" description="Helical" evidence="6">
    <location>
        <begin position="178"/>
        <end position="196"/>
    </location>
</feature>
<dbReference type="InterPro" id="IPR013861">
    <property type="entry name" value="TMEM115/Pdh1/Rbl19"/>
</dbReference>
<gene>
    <name evidence="7" type="primary">EOG090X06Q3</name>
</gene>
<accession>A0A4Y7NKB0</accession>
<dbReference type="EMBL" id="LR023407">
    <property type="protein sequence ID" value="SVE93026.1"/>
    <property type="molecule type" value="mRNA"/>
</dbReference>
<feature type="transmembrane region" description="Helical" evidence="6">
    <location>
        <begin position="202"/>
        <end position="218"/>
    </location>
</feature>
<dbReference type="FunFam" id="1.20.1540.10:FF:000004">
    <property type="entry name" value="Transmembrane protein 115"/>
    <property type="match status" value="1"/>
</dbReference>
<dbReference type="GO" id="GO:0005794">
    <property type="term" value="C:Golgi apparatus"/>
    <property type="evidence" value="ECO:0007669"/>
    <property type="project" value="TreeGrafter"/>
</dbReference>
<dbReference type="GO" id="GO:0006890">
    <property type="term" value="P:retrograde vesicle-mediated transport, Golgi to endoplasmic reticulum"/>
    <property type="evidence" value="ECO:0007669"/>
    <property type="project" value="InterPro"/>
</dbReference>
<dbReference type="Pfam" id="PF08551">
    <property type="entry name" value="DUF1751"/>
    <property type="match status" value="1"/>
</dbReference>
<evidence type="ECO:0000256" key="5">
    <source>
        <dbReference type="SAM" id="MobiDB-lite"/>
    </source>
</evidence>
<dbReference type="GO" id="GO:0016020">
    <property type="term" value="C:membrane"/>
    <property type="evidence" value="ECO:0007669"/>
    <property type="project" value="UniProtKB-SubCell"/>
</dbReference>
<feature type="transmembrane region" description="Helical" evidence="6">
    <location>
        <begin position="137"/>
        <end position="157"/>
    </location>
</feature>
<feature type="transmembrane region" description="Helical" evidence="6">
    <location>
        <begin position="21"/>
        <end position="43"/>
    </location>
</feature>
<keyword evidence="4 6" id="KW-0472">Membrane</keyword>
<evidence type="ECO:0000256" key="3">
    <source>
        <dbReference type="ARBA" id="ARBA00022989"/>
    </source>
</evidence>
<feature type="region of interest" description="Disordered" evidence="5">
    <location>
        <begin position="305"/>
        <end position="360"/>
    </location>
</feature>
<evidence type="ECO:0000256" key="6">
    <source>
        <dbReference type="SAM" id="Phobius"/>
    </source>
</evidence>
<dbReference type="SUPFAM" id="SSF144091">
    <property type="entry name" value="Rhomboid-like"/>
    <property type="match status" value="1"/>
</dbReference>
<proteinExistence type="evidence at transcript level"/>
<evidence type="ECO:0000313" key="7">
    <source>
        <dbReference type="EMBL" id="SVE93026.1"/>
    </source>
</evidence>
<evidence type="ECO:0000256" key="1">
    <source>
        <dbReference type="ARBA" id="ARBA00004141"/>
    </source>
</evidence>
<dbReference type="InterPro" id="IPR035952">
    <property type="entry name" value="Rhomboid-like_sf"/>
</dbReference>
<dbReference type="PANTHER" id="PTHR13377:SF3">
    <property type="entry name" value="TRANSMEMBRANE PROTEIN 115"/>
    <property type="match status" value="1"/>
</dbReference>
<sequence length="360" mass="40006">MMASLKTIDRNVPYLKQQFSALLGNTSPLVKIVCLAVIIGYFVSFSESAVRYLTVTPGYVFPPGFRIWTIFTHCFVEFHFWEVCADLITLGLCGKLIEPLWGKMEMLTFFTLINTSVAFIGIFFYMAIYMTTMNTDVLFEVHIHGLSGYIAAVSVVVKQMMPDHVVVRTPLGKLSNRNVPLSASLLTVILYLIGLLEGSYPTMFTLGVLIGWIYLRFYQRHSNGSRGDTADNFTFASFFPTVLQPLIEAFSNGMYNLLVRSKICNKAIRKYDVSAPTTITISIPGADNQDADRRRQIALKALSERLSQQTETASSWPSLEDETRPAISETETPPTKVATSPAESADVTVEIAPSTPQATT</sequence>
<dbReference type="AlphaFoldDB" id="A0A4Y7NKB0"/>
<organism evidence="7">
    <name type="scientific">Moina brachiata</name>
    <dbReference type="NCBI Taxonomy" id="675436"/>
    <lineage>
        <taxon>Eukaryota</taxon>
        <taxon>Metazoa</taxon>
        <taxon>Ecdysozoa</taxon>
        <taxon>Arthropoda</taxon>
        <taxon>Crustacea</taxon>
        <taxon>Branchiopoda</taxon>
        <taxon>Diplostraca</taxon>
        <taxon>Cladocera</taxon>
        <taxon>Anomopoda</taxon>
        <taxon>Moinidae</taxon>
        <taxon>Moina</taxon>
    </lineage>
</organism>
<feature type="compositionally biased region" description="Polar residues" evidence="5">
    <location>
        <begin position="305"/>
        <end position="317"/>
    </location>
</feature>
<keyword evidence="3 6" id="KW-1133">Transmembrane helix</keyword>
<evidence type="ECO:0000256" key="4">
    <source>
        <dbReference type="ARBA" id="ARBA00023136"/>
    </source>
</evidence>
<name>A0A4Y7NKB0_9CRUS</name>
<protein>
    <submittedName>
        <fullName evidence="7">EOG090X06Q3</fullName>
    </submittedName>
</protein>
<feature type="compositionally biased region" description="Polar residues" evidence="5">
    <location>
        <begin position="329"/>
        <end position="342"/>
    </location>
</feature>
<dbReference type="PANTHER" id="PTHR13377">
    <property type="entry name" value="PLACENTAL PROTEIN 6"/>
    <property type="match status" value="1"/>
</dbReference>
<evidence type="ECO:0000256" key="2">
    <source>
        <dbReference type="ARBA" id="ARBA00022692"/>
    </source>
</evidence>
<feature type="transmembrane region" description="Helical" evidence="6">
    <location>
        <begin position="109"/>
        <end position="131"/>
    </location>
</feature>
<dbReference type="SMART" id="SM01160">
    <property type="entry name" value="DUF1751"/>
    <property type="match status" value="1"/>
</dbReference>
<comment type="subcellular location">
    <subcellularLocation>
        <location evidence="1">Membrane</location>
        <topology evidence="1">Multi-pass membrane protein</topology>
    </subcellularLocation>
</comment>
<dbReference type="Gene3D" id="1.20.1540.10">
    <property type="entry name" value="Rhomboid-like"/>
    <property type="match status" value="1"/>
</dbReference>
<reference evidence="7" key="1">
    <citation type="submission" date="2018-08" db="EMBL/GenBank/DDBJ databases">
        <authorList>
            <person name="Cornetti L."/>
        </authorList>
    </citation>
    <scope>NUCLEOTIDE SEQUENCE</scope>
    <source>
        <strain evidence="7">DE-FRO-2-1</strain>
    </source>
</reference>